<sequence length="168" mass="19177">MASQTSQEAAVEQGQRMPVGTVHVVDPNPLNWLFITWNTMEEPVRTDERGHIVGAVMEDSRWVDETTFEIDVRQGVRFQDGEELTAEHVKRAFDEVQRWKAPHPPGTSLNFHPDATSEVVDDHKVCLHFPEPDGLVLGKFRGMHVPSTRFWEEEGFGYRKNGTGEGHW</sequence>
<dbReference type="Gene3D" id="3.40.190.10">
    <property type="entry name" value="Periplasmic binding protein-like II"/>
    <property type="match status" value="1"/>
</dbReference>
<gene>
    <name evidence="2" type="ORF">AVDCRST_MAG80-2262</name>
</gene>
<reference evidence="2" key="1">
    <citation type="submission" date="2020-02" db="EMBL/GenBank/DDBJ databases">
        <authorList>
            <person name="Meier V. D."/>
        </authorList>
    </citation>
    <scope>NUCLEOTIDE SEQUENCE</scope>
    <source>
        <strain evidence="2">AVDCRST_MAG80</strain>
    </source>
</reference>
<feature type="domain" description="Solute-binding protein family 5" evidence="1">
    <location>
        <begin position="63"/>
        <end position="147"/>
    </location>
</feature>
<name>A0A6J4QPU0_9ACTN</name>
<dbReference type="Pfam" id="PF00496">
    <property type="entry name" value="SBP_bac_5"/>
    <property type="match status" value="1"/>
</dbReference>
<dbReference type="EMBL" id="CADCVC010000200">
    <property type="protein sequence ID" value="CAA9450951.1"/>
    <property type="molecule type" value="Genomic_DNA"/>
</dbReference>
<dbReference type="SUPFAM" id="SSF53850">
    <property type="entry name" value="Periplasmic binding protein-like II"/>
    <property type="match status" value="1"/>
</dbReference>
<dbReference type="InterPro" id="IPR000914">
    <property type="entry name" value="SBP_5_dom"/>
</dbReference>
<organism evidence="2">
    <name type="scientific">uncultured Rubrobacteraceae bacterium</name>
    <dbReference type="NCBI Taxonomy" id="349277"/>
    <lineage>
        <taxon>Bacteria</taxon>
        <taxon>Bacillati</taxon>
        <taxon>Actinomycetota</taxon>
        <taxon>Rubrobacteria</taxon>
        <taxon>Rubrobacterales</taxon>
        <taxon>Rubrobacteraceae</taxon>
        <taxon>environmental samples</taxon>
    </lineage>
</organism>
<protein>
    <submittedName>
        <fullName evidence="2">ABC-type dipeptide transport system, periplasmic component</fullName>
    </submittedName>
</protein>
<dbReference type="AlphaFoldDB" id="A0A6J4QPU0"/>
<accession>A0A6J4QPU0</accession>
<evidence type="ECO:0000313" key="2">
    <source>
        <dbReference type="EMBL" id="CAA9450951.1"/>
    </source>
</evidence>
<evidence type="ECO:0000259" key="1">
    <source>
        <dbReference type="Pfam" id="PF00496"/>
    </source>
</evidence>
<proteinExistence type="predicted"/>